<name>A0ABD1WK95_9LAMI</name>
<gene>
    <name evidence="2" type="ORF">Fot_11641</name>
</gene>
<dbReference type="PANTHER" id="PTHR46740">
    <property type="entry name" value="PROTEIN DYAD"/>
    <property type="match status" value="1"/>
</dbReference>
<dbReference type="PANTHER" id="PTHR46740:SF2">
    <property type="entry name" value="PROTEIN DYAD"/>
    <property type="match status" value="1"/>
</dbReference>
<evidence type="ECO:0000256" key="1">
    <source>
        <dbReference type="SAM" id="Coils"/>
    </source>
</evidence>
<feature type="coiled-coil region" evidence="1">
    <location>
        <begin position="7"/>
        <end position="34"/>
    </location>
</feature>
<evidence type="ECO:0000313" key="3">
    <source>
        <dbReference type="Proteomes" id="UP001604277"/>
    </source>
</evidence>
<reference evidence="3" key="1">
    <citation type="submission" date="2024-07" db="EMBL/GenBank/DDBJ databases">
        <title>Two chromosome-level genome assemblies of Korean endemic species Abeliophyllum distichum and Forsythia ovata (Oleaceae).</title>
        <authorList>
            <person name="Jang H."/>
        </authorList>
    </citation>
    <scope>NUCLEOTIDE SEQUENCE [LARGE SCALE GENOMIC DNA]</scope>
</reference>
<comment type="caution">
    <text evidence="2">The sequence shown here is derived from an EMBL/GenBank/DDBJ whole genome shotgun (WGS) entry which is preliminary data.</text>
</comment>
<accession>A0ABD1WK95</accession>
<keyword evidence="1" id="KW-0175">Coiled coil</keyword>
<sequence length="267" mass="29296">MELMATKKQLEEEVGRLRSERDELLSKKREEENQAIAVSSCPCGISQKLNQFTNSLVTSKPDLDSAPAISVLEKLKEQLMVISDFVKEMEVSAKAEKRLGTAAAGEKAEHLQRLKSGFRICKPQGTFLWPNMVKSNSSSPQVVVQVEVPTPTSVSSSSASAPLQILPYHRYPTSPVKPLVERRAVAVTVSTASNSPSYEDGANLTLMPSYGLGVIENESSLTAPLGRHLRLHRLAALAFLGLGLIPLKVLRDLFIFSYNHHKKFDGV</sequence>
<dbReference type="Proteomes" id="UP001604277">
    <property type="component" value="Unassembled WGS sequence"/>
</dbReference>
<keyword evidence="3" id="KW-1185">Reference proteome</keyword>
<dbReference type="EMBL" id="JBFOLJ010000003">
    <property type="protein sequence ID" value="KAL2550111.1"/>
    <property type="molecule type" value="Genomic_DNA"/>
</dbReference>
<organism evidence="2 3">
    <name type="scientific">Forsythia ovata</name>
    <dbReference type="NCBI Taxonomy" id="205694"/>
    <lineage>
        <taxon>Eukaryota</taxon>
        <taxon>Viridiplantae</taxon>
        <taxon>Streptophyta</taxon>
        <taxon>Embryophyta</taxon>
        <taxon>Tracheophyta</taxon>
        <taxon>Spermatophyta</taxon>
        <taxon>Magnoliopsida</taxon>
        <taxon>eudicotyledons</taxon>
        <taxon>Gunneridae</taxon>
        <taxon>Pentapetalae</taxon>
        <taxon>asterids</taxon>
        <taxon>lamiids</taxon>
        <taxon>Lamiales</taxon>
        <taxon>Oleaceae</taxon>
        <taxon>Forsythieae</taxon>
        <taxon>Forsythia</taxon>
    </lineage>
</organism>
<dbReference type="AlphaFoldDB" id="A0ABD1WK95"/>
<dbReference type="InterPro" id="IPR044221">
    <property type="entry name" value="DYAD/AMEIOTIC1"/>
</dbReference>
<protein>
    <submittedName>
        <fullName evidence="2">Protein DYAD-like</fullName>
    </submittedName>
</protein>
<proteinExistence type="predicted"/>
<evidence type="ECO:0000313" key="2">
    <source>
        <dbReference type="EMBL" id="KAL2550111.1"/>
    </source>
</evidence>